<evidence type="ECO:0000313" key="1">
    <source>
        <dbReference type="EMBL" id="MBO0358887.1"/>
    </source>
</evidence>
<dbReference type="RefSeq" id="WP_206984807.1">
    <property type="nucleotide sequence ID" value="NZ_JAFLQZ010000007.1"/>
</dbReference>
<dbReference type="Proteomes" id="UP000664144">
    <property type="component" value="Unassembled WGS sequence"/>
</dbReference>
<reference evidence="1" key="1">
    <citation type="submission" date="2021-03" db="EMBL/GenBank/DDBJ databases">
        <authorList>
            <person name="Kim M.K."/>
        </authorList>
    </citation>
    <scope>NUCLEOTIDE SEQUENCE</scope>
    <source>
        <strain evidence="1">BT186</strain>
    </source>
</reference>
<gene>
    <name evidence="1" type="ORF">J0X19_13095</name>
</gene>
<evidence type="ECO:0000313" key="2">
    <source>
        <dbReference type="Proteomes" id="UP000664144"/>
    </source>
</evidence>
<organism evidence="1 2">
    <name type="scientific">Hymenobacter telluris</name>
    <dbReference type="NCBI Taxonomy" id="2816474"/>
    <lineage>
        <taxon>Bacteria</taxon>
        <taxon>Pseudomonadati</taxon>
        <taxon>Bacteroidota</taxon>
        <taxon>Cytophagia</taxon>
        <taxon>Cytophagales</taxon>
        <taxon>Hymenobacteraceae</taxon>
        <taxon>Hymenobacter</taxon>
    </lineage>
</organism>
<proteinExistence type="predicted"/>
<accession>A0A939JE09</accession>
<comment type="caution">
    <text evidence="1">The sequence shown here is derived from an EMBL/GenBank/DDBJ whole genome shotgun (WGS) entry which is preliminary data.</text>
</comment>
<sequence>MKTYVLLERTTQQLATVPSAAAASYHYCWAQAAELAETLPDELEAVSGLRGYARDIRRLLYPGEFSRRKVFTEVHFDPQDQFSVLCS</sequence>
<name>A0A939JE09_9BACT</name>
<dbReference type="EMBL" id="JAFLQZ010000007">
    <property type="protein sequence ID" value="MBO0358887.1"/>
    <property type="molecule type" value="Genomic_DNA"/>
</dbReference>
<dbReference type="AlphaFoldDB" id="A0A939JE09"/>
<protein>
    <submittedName>
        <fullName evidence="1">Uncharacterized protein</fullName>
    </submittedName>
</protein>
<keyword evidence="2" id="KW-1185">Reference proteome</keyword>